<sequence>MRKQSGLRFPLREIGSQQQRGKMGIFTGLKVFRICALTLVAASHVGGGAVPNANSDPLSTSLEKRAVYIQICVPDGKAVVEEITVDVTDIPEDLSQQDWQDMLLKAKVTGRYDRPEAAQRAVVTMRAARPAEGPDAVPPRLGMGEVAISRGVGSVGFPTLPLADSTDREQPVYQAITTKQQGELVALNVELHLERRGKKEMTTFWFKPPQRIASGSYTEWLAPVFQEGAREPGTSNRAFFMLDGKDLPTSAVDTRAPRIRYTLMSWEEYTRGGKERMRASRMNVLRAATGASPSVEARRVVKGSIPGC</sequence>
<keyword evidence="2" id="KW-1185">Reference proteome</keyword>
<dbReference type="RefSeq" id="WP_153585629.1">
    <property type="nucleotide sequence ID" value="NZ_WJBU01000012.1"/>
</dbReference>
<proteinExistence type="predicted"/>
<dbReference type="EMBL" id="WJBU01000012">
    <property type="protein sequence ID" value="MRD48305.1"/>
    <property type="molecule type" value="Genomic_DNA"/>
</dbReference>
<dbReference type="Proteomes" id="UP000487350">
    <property type="component" value="Unassembled WGS sequence"/>
</dbReference>
<reference evidence="1 2" key="1">
    <citation type="submission" date="2019-11" db="EMBL/GenBank/DDBJ databases">
        <title>Caenimonas koreensis gen. nov., sp. nov., isolated from activated sludge.</title>
        <authorList>
            <person name="Seung H.R."/>
        </authorList>
    </citation>
    <scope>NUCLEOTIDE SEQUENCE [LARGE SCALE GENOMIC DNA]</scope>
    <source>
        <strain evidence="1 2">EMB320</strain>
    </source>
</reference>
<name>A0A844AV83_9BURK</name>
<protein>
    <submittedName>
        <fullName evidence="1">Uncharacterized protein</fullName>
    </submittedName>
</protein>
<evidence type="ECO:0000313" key="2">
    <source>
        <dbReference type="Proteomes" id="UP000487350"/>
    </source>
</evidence>
<organism evidence="1 2">
    <name type="scientific">Caenimonas koreensis DSM 17982</name>
    <dbReference type="NCBI Taxonomy" id="1121255"/>
    <lineage>
        <taxon>Bacteria</taxon>
        <taxon>Pseudomonadati</taxon>
        <taxon>Pseudomonadota</taxon>
        <taxon>Betaproteobacteria</taxon>
        <taxon>Burkholderiales</taxon>
        <taxon>Comamonadaceae</taxon>
        <taxon>Caenimonas</taxon>
    </lineage>
</organism>
<accession>A0A844AV83</accession>
<evidence type="ECO:0000313" key="1">
    <source>
        <dbReference type="EMBL" id="MRD48305.1"/>
    </source>
</evidence>
<dbReference type="AlphaFoldDB" id="A0A844AV83"/>
<comment type="caution">
    <text evidence="1">The sequence shown here is derived from an EMBL/GenBank/DDBJ whole genome shotgun (WGS) entry which is preliminary data.</text>
</comment>
<gene>
    <name evidence="1" type="ORF">GHT07_13530</name>
</gene>